<name>A0A3P8S4F6_AMPPE</name>
<evidence type="ECO:0000313" key="2">
    <source>
        <dbReference type="Ensembl" id="ENSAPEP00000006977.1"/>
    </source>
</evidence>
<reference evidence="2" key="3">
    <citation type="submission" date="2025-09" db="UniProtKB">
        <authorList>
            <consortium name="Ensembl"/>
        </authorList>
    </citation>
    <scope>IDENTIFICATION</scope>
</reference>
<dbReference type="Gene3D" id="3.20.80.10">
    <property type="entry name" value="Regulatory factor, effector binding domain"/>
    <property type="match status" value="1"/>
</dbReference>
<protein>
    <submittedName>
        <fullName evidence="2">Heme binding protein 2</fullName>
    </submittedName>
</protein>
<dbReference type="PANTHER" id="PTHR11220:SF69">
    <property type="entry name" value="HEME-BINDING PROTEIN 2"/>
    <property type="match status" value="1"/>
</dbReference>
<organism evidence="2 3">
    <name type="scientific">Amphiprion percula</name>
    <name type="common">Orange clownfish</name>
    <name type="synonym">Lutjanus percula</name>
    <dbReference type="NCBI Taxonomy" id="161767"/>
    <lineage>
        <taxon>Eukaryota</taxon>
        <taxon>Metazoa</taxon>
        <taxon>Chordata</taxon>
        <taxon>Craniata</taxon>
        <taxon>Vertebrata</taxon>
        <taxon>Euteleostomi</taxon>
        <taxon>Actinopterygii</taxon>
        <taxon>Neopterygii</taxon>
        <taxon>Teleostei</taxon>
        <taxon>Neoteleostei</taxon>
        <taxon>Acanthomorphata</taxon>
        <taxon>Ovalentaria</taxon>
        <taxon>Pomacentridae</taxon>
        <taxon>Amphiprion</taxon>
    </lineage>
</organism>
<reference evidence="2" key="2">
    <citation type="submission" date="2025-08" db="UniProtKB">
        <authorList>
            <consortium name="Ensembl"/>
        </authorList>
    </citation>
    <scope>IDENTIFICATION</scope>
</reference>
<dbReference type="GO" id="GO:0005737">
    <property type="term" value="C:cytoplasm"/>
    <property type="evidence" value="ECO:0007669"/>
    <property type="project" value="TreeGrafter"/>
</dbReference>
<dbReference type="InterPro" id="IPR011256">
    <property type="entry name" value="Reg_factor_effector_dom_sf"/>
</dbReference>
<dbReference type="Ensembl" id="ENSAPET00000007160.1">
    <property type="protein sequence ID" value="ENSAPEP00000006977.1"/>
    <property type="gene ID" value="ENSAPEG00000005015.1"/>
</dbReference>
<dbReference type="STRING" id="161767.ENSAPEP00000006977"/>
<dbReference type="GO" id="GO:0020037">
    <property type="term" value="F:heme binding"/>
    <property type="evidence" value="ECO:0007669"/>
    <property type="project" value="TreeGrafter"/>
</dbReference>
<dbReference type="Pfam" id="PF04832">
    <property type="entry name" value="SOUL"/>
    <property type="match status" value="1"/>
</dbReference>
<dbReference type="InterPro" id="IPR006917">
    <property type="entry name" value="SOUL_heme-bd"/>
</dbReference>
<dbReference type="SUPFAM" id="SSF55136">
    <property type="entry name" value="Probable bacterial effector-binding domain"/>
    <property type="match status" value="1"/>
</dbReference>
<evidence type="ECO:0000313" key="3">
    <source>
        <dbReference type="Proteomes" id="UP000265080"/>
    </source>
</evidence>
<dbReference type="PANTHER" id="PTHR11220">
    <property type="entry name" value="HEME-BINDING PROTEIN-RELATED"/>
    <property type="match status" value="1"/>
</dbReference>
<reference evidence="2 3" key="1">
    <citation type="submission" date="2018-03" db="EMBL/GenBank/DDBJ databases">
        <title>Finding Nemo's genes: A chromosome-scale reference assembly of the genome of the orange clownfish Amphiprion percula.</title>
        <authorList>
            <person name="Lehmann R."/>
        </authorList>
    </citation>
    <scope>NUCLEOTIDE SEQUENCE</scope>
</reference>
<comment type="similarity">
    <text evidence="1">Belongs to the HEBP family.</text>
</comment>
<dbReference type="AlphaFoldDB" id="A0A3P8S4F6"/>
<accession>A0A3P8S4F6</accession>
<keyword evidence="3" id="KW-1185">Reference proteome</keyword>
<proteinExistence type="inferred from homology"/>
<dbReference type="Proteomes" id="UP000265080">
    <property type="component" value="Chromosome 11"/>
</dbReference>
<dbReference type="GeneTree" id="ENSGT00940000160412"/>
<sequence length="255" mass="29187">MINANMKTEDVFRSCLLHNDNLDVRSCYEMSVMLCSCVKTSQLVERRVCGYFLLGRRRSCSSVMLATLKKVVFSTGLQNPKFTAAEKKGEDYEVRTYHATTWMSTSVSGMQLDPSIKTGFQRLFKYIQGNNKNKVKVEMTAPVTCRVDPGAGPACESKFTVSFYIPEEHQESPPEPSDPEVFVEHRKELTVYVRTYGGFSDEKMKQEELLKLVESLKRDGVQYVEAPYYTAGYDSPFKLTNRRNEVWVLKKGEEQ</sequence>
<evidence type="ECO:0000256" key="1">
    <source>
        <dbReference type="ARBA" id="ARBA00009817"/>
    </source>
</evidence>
<dbReference type="FunFam" id="3.20.80.10:FF:000002">
    <property type="entry name" value="Heme-binding protein 2"/>
    <property type="match status" value="1"/>
</dbReference>